<reference evidence="3 4" key="1">
    <citation type="journal article" date="2014" name="BMC Genomics">
        <title>Comparison of environmental and isolate Sulfobacillus genomes reveals diverse carbon, sulfur, nitrogen, and hydrogen metabolisms.</title>
        <authorList>
            <person name="Justice N.B."/>
            <person name="Norman A."/>
            <person name="Brown C.T."/>
            <person name="Singh A."/>
            <person name="Thomas B.C."/>
            <person name="Banfield J.F."/>
        </authorList>
    </citation>
    <scope>NUCLEOTIDE SEQUENCE [LARGE SCALE GENOMIC DNA]</scope>
    <source>
        <strain evidence="3">AMDSBA3</strain>
    </source>
</reference>
<dbReference type="AlphaFoldDB" id="A0A2T2WK69"/>
<comment type="caution">
    <text evidence="3">The sequence shown here is derived from an EMBL/GenBank/DDBJ whole genome shotgun (WGS) entry which is preliminary data.</text>
</comment>
<sequence>MADPVPEWEDLAQELPRGWFGYRIPSVNRYLKHLTAQDELKTRAWTQDMQRFAIELGRLEERHKTLGDLIDHMKMECERLTRQVAQEKLNARFADEGVRREIARLEEDHRQRVARLEASATRADLEAQAYETKLWQLTESLTRVLQDAQMVANQQLASDSADSVWTQFCLTVIGDLIAPDTPQVMVQDLLESRRIRPGLVQVSTRAGRRLGYLRSVILSLAPPAIVAYVVPEVGIIPAQDVQILRLRNVTVNTEFHLLNEDDLLSQYTRSLTTAPEEPVTMPQPPSVDVDPTPAPIDVKPDPDPVEEPEILTQLLLEADVTASPEAPSMPTEPPLTADITPPLNPATEAVNPAPLASEPSSAAEFRVTKPTEPSAYAALFRPPAWFVGKEQVEPSTKADLMLPGVSEANPPLSVPMTDPSHSLPFPAAMEELPGLSAKSSLPPPRWSELGPMAKTDPVPEVPLPRVDAQPAPALDTQESGALDVRAFLLGKRVGQDIRDADQRTIARSGEVITAELVQRVEDAGCLPDLIVHMVF</sequence>
<evidence type="ECO:0000313" key="4">
    <source>
        <dbReference type="Proteomes" id="UP000241848"/>
    </source>
</evidence>
<evidence type="ECO:0000313" key="3">
    <source>
        <dbReference type="EMBL" id="PSR22639.1"/>
    </source>
</evidence>
<feature type="region of interest" description="Disordered" evidence="2">
    <location>
        <begin position="322"/>
        <end position="364"/>
    </location>
</feature>
<evidence type="ECO:0000256" key="2">
    <source>
        <dbReference type="SAM" id="MobiDB-lite"/>
    </source>
</evidence>
<evidence type="ECO:0000256" key="1">
    <source>
        <dbReference type="SAM" id="Coils"/>
    </source>
</evidence>
<keyword evidence="1" id="KW-0175">Coiled coil</keyword>
<organism evidence="3 4">
    <name type="scientific">Sulfobacillus acidophilus</name>
    <dbReference type="NCBI Taxonomy" id="53633"/>
    <lineage>
        <taxon>Bacteria</taxon>
        <taxon>Bacillati</taxon>
        <taxon>Bacillota</taxon>
        <taxon>Clostridia</taxon>
        <taxon>Eubacteriales</taxon>
        <taxon>Clostridiales Family XVII. Incertae Sedis</taxon>
        <taxon>Sulfobacillus</taxon>
    </lineage>
</organism>
<protein>
    <submittedName>
        <fullName evidence="3">Uncharacterized protein</fullName>
    </submittedName>
</protein>
<proteinExistence type="predicted"/>
<dbReference type="EMBL" id="PXYV01000014">
    <property type="protein sequence ID" value="PSR22639.1"/>
    <property type="molecule type" value="Genomic_DNA"/>
</dbReference>
<name>A0A2T2WK69_9FIRM</name>
<accession>A0A2T2WK69</accession>
<feature type="compositionally biased region" description="Low complexity" evidence="2">
    <location>
        <begin position="352"/>
        <end position="364"/>
    </location>
</feature>
<feature type="coiled-coil region" evidence="1">
    <location>
        <begin position="70"/>
        <end position="133"/>
    </location>
</feature>
<gene>
    <name evidence="3" type="ORF">C7B45_06190</name>
</gene>
<dbReference type="Proteomes" id="UP000241848">
    <property type="component" value="Unassembled WGS sequence"/>
</dbReference>